<evidence type="ECO:0000313" key="1">
    <source>
        <dbReference type="EMBL" id="AOO90739.1"/>
    </source>
</evidence>
<reference evidence="1" key="1">
    <citation type="journal article" date="2015" name="BMC Genomics">
        <title>Transcriptome profiling of a Rhizobium leguminosarum bv. trifolii rosR mutant reveals the role of the transcriptional regulator RosR in motility, synthesis of cell-surface components, and other cellular processes.</title>
        <authorList>
            <person name="Rachwal K."/>
            <person name="Matczynska E."/>
            <person name="Janczarek M."/>
        </authorList>
    </citation>
    <scope>NUCLEOTIDE SEQUENCE</scope>
    <source>
        <strain evidence="1">Rt24.2</strain>
    </source>
</reference>
<name>A0A1C9HVL0_RHILT</name>
<sequence>MLDRGEASLASAVRKRHARTTERIVNDRKIVVGVDFVRG</sequence>
<organism evidence="1">
    <name type="scientific">Rhizobium leguminosarum bv. trifolii</name>
    <dbReference type="NCBI Taxonomy" id="386"/>
    <lineage>
        <taxon>Bacteria</taxon>
        <taxon>Pseudomonadati</taxon>
        <taxon>Pseudomonadota</taxon>
        <taxon>Alphaproteobacteria</taxon>
        <taxon>Hyphomicrobiales</taxon>
        <taxon>Rhizobiaceae</taxon>
        <taxon>Rhizobium/Agrobacterium group</taxon>
        <taxon>Rhizobium</taxon>
    </lineage>
</organism>
<dbReference type="EMBL" id="KX488375">
    <property type="protein sequence ID" value="AOO90739.1"/>
    <property type="molecule type" value="Genomic_DNA"/>
</dbReference>
<dbReference type="AlphaFoldDB" id="A0A1C9HVL0"/>
<reference evidence="1" key="2">
    <citation type="journal article" date="2016" name="Front. Microbiol.">
        <title>The Regulatory Protein RosR Affects Rhizobium leguminosarum bv. trifolii Protein Profiles, Cell Surface Properties, and Symbiosis with Clover.</title>
        <authorList>
            <person name="Rachwal K."/>
            <person name="Boguszewska A."/>
            <person name="Kopcinska J."/>
            <person name="Karas M."/>
            <person name="Tchorzewski M."/>
            <person name="Janczarek M."/>
        </authorList>
    </citation>
    <scope>NUCLEOTIDE SEQUENCE</scope>
    <source>
        <strain evidence="1">Rt24.2</strain>
    </source>
</reference>
<proteinExistence type="predicted"/>
<protein>
    <submittedName>
        <fullName evidence="1">Uncharacterized protein</fullName>
    </submittedName>
</protein>
<accession>A0A1C9HVL0</accession>